<name>A0AAD1VU18_PELCU</name>
<keyword evidence="2" id="KW-1185">Reference proteome</keyword>
<dbReference type="AlphaFoldDB" id="A0AAD1VU18"/>
<evidence type="ECO:0000313" key="2">
    <source>
        <dbReference type="Proteomes" id="UP001295444"/>
    </source>
</evidence>
<sequence length="50" mass="5621">QTPTHPLLLPLCCWQWANPRLDATRIVPIASKLEFTLHGNVTAQHHPLPS</sequence>
<protein>
    <submittedName>
        <fullName evidence="1">Uncharacterized protein</fullName>
    </submittedName>
</protein>
<reference evidence="1" key="1">
    <citation type="submission" date="2022-03" db="EMBL/GenBank/DDBJ databases">
        <authorList>
            <person name="Alioto T."/>
            <person name="Alioto T."/>
            <person name="Gomez Garrido J."/>
        </authorList>
    </citation>
    <scope>NUCLEOTIDE SEQUENCE</scope>
</reference>
<dbReference type="Proteomes" id="UP001295444">
    <property type="component" value="Chromosome 02"/>
</dbReference>
<accession>A0AAD1VU18</accession>
<dbReference type="EMBL" id="OW240913">
    <property type="protein sequence ID" value="CAH2247794.1"/>
    <property type="molecule type" value="Genomic_DNA"/>
</dbReference>
<feature type="non-terminal residue" evidence="1">
    <location>
        <position position="50"/>
    </location>
</feature>
<evidence type="ECO:0000313" key="1">
    <source>
        <dbReference type="EMBL" id="CAH2247794.1"/>
    </source>
</evidence>
<gene>
    <name evidence="1" type="ORF">PECUL_23A038014</name>
</gene>
<proteinExistence type="predicted"/>
<feature type="non-terminal residue" evidence="1">
    <location>
        <position position="1"/>
    </location>
</feature>
<organism evidence="1 2">
    <name type="scientific">Pelobates cultripes</name>
    <name type="common">Western spadefoot toad</name>
    <dbReference type="NCBI Taxonomy" id="61616"/>
    <lineage>
        <taxon>Eukaryota</taxon>
        <taxon>Metazoa</taxon>
        <taxon>Chordata</taxon>
        <taxon>Craniata</taxon>
        <taxon>Vertebrata</taxon>
        <taxon>Euteleostomi</taxon>
        <taxon>Amphibia</taxon>
        <taxon>Batrachia</taxon>
        <taxon>Anura</taxon>
        <taxon>Pelobatoidea</taxon>
        <taxon>Pelobatidae</taxon>
        <taxon>Pelobates</taxon>
    </lineage>
</organism>